<proteinExistence type="predicted"/>
<dbReference type="InterPro" id="IPR000835">
    <property type="entry name" value="HTH_MarR-typ"/>
</dbReference>
<dbReference type="GO" id="GO:0003700">
    <property type="term" value="F:DNA-binding transcription factor activity"/>
    <property type="evidence" value="ECO:0007669"/>
    <property type="project" value="InterPro"/>
</dbReference>
<dbReference type="SUPFAM" id="SSF46785">
    <property type="entry name" value="Winged helix' DNA-binding domain"/>
    <property type="match status" value="1"/>
</dbReference>
<dbReference type="InterPro" id="IPR036388">
    <property type="entry name" value="WH-like_DNA-bd_sf"/>
</dbReference>
<gene>
    <name evidence="2" type="ORF">SAMN04489712_106204</name>
</gene>
<dbReference type="Proteomes" id="UP000236723">
    <property type="component" value="Unassembled WGS sequence"/>
</dbReference>
<evidence type="ECO:0000313" key="3">
    <source>
        <dbReference type="Proteomes" id="UP000236723"/>
    </source>
</evidence>
<evidence type="ECO:0000259" key="1">
    <source>
        <dbReference type="PROSITE" id="PS50995"/>
    </source>
</evidence>
<dbReference type="Gene3D" id="1.10.10.10">
    <property type="entry name" value="Winged helix-like DNA-binding domain superfamily/Winged helix DNA-binding domain"/>
    <property type="match status" value="1"/>
</dbReference>
<dbReference type="EMBL" id="FNVO01000006">
    <property type="protein sequence ID" value="SEG55111.1"/>
    <property type="molecule type" value="Genomic_DNA"/>
</dbReference>
<dbReference type="AlphaFoldDB" id="A0A1H6B2N5"/>
<keyword evidence="3" id="KW-1185">Reference proteome</keyword>
<dbReference type="InterPro" id="IPR052526">
    <property type="entry name" value="HTH-type_Bedaq_tolerance"/>
</dbReference>
<accession>A0A1H6B2N5</accession>
<dbReference type="OrthoDB" id="9806864at2"/>
<dbReference type="PROSITE" id="PS50995">
    <property type="entry name" value="HTH_MARR_2"/>
    <property type="match status" value="1"/>
</dbReference>
<dbReference type="Pfam" id="PF12802">
    <property type="entry name" value="MarR_2"/>
    <property type="match status" value="1"/>
</dbReference>
<dbReference type="InterPro" id="IPR036390">
    <property type="entry name" value="WH_DNA-bd_sf"/>
</dbReference>
<dbReference type="PANTHER" id="PTHR39515">
    <property type="entry name" value="CONSERVED PROTEIN"/>
    <property type="match status" value="1"/>
</dbReference>
<name>A0A1H6B2N5_9ACTN</name>
<feature type="domain" description="HTH marR-type" evidence="1">
    <location>
        <begin position="7"/>
        <end position="139"/>
    </location>
</feature>
<organism evidence="2 3">
    <name type="scientific">Thermomonospora echinospora</name>
    <dbReference type="NCBI Taxonomy" id="1992"/>
    <lineage>
        <taxon>Bacteria</taxon>
        <taxon>Bacillati</taxon>
        <taxon>Actinomycetota</taxon>
        <taxon>Actinomycetes</taxon>
        <taxon>Streptosporangiales</taxon>
        <taxon>Thermomonosporaceae</taxon>
        <taxon>Thermomonospora</taxon>
    </lineage>
</organism>
<dbReference type="RefSeq" id="WP_103938715.1">
    <property type="nucleotide sequence ID" value="NZ_FNVO01000006.1"/>
</dbReference>
<evidence type="ECO:0000313" key="2">
    <source>
        <dbReference type="EMBL" id="SEG55111.1"/>
    </source>
</evidence>
<dbReference type="SMART" id="SM00347">
    <property type="entry name" value="HTH_MARR"/>
    <property type="match status" value="1"/>
</dbReference>
<dbReference type="PANTHER" id="PTHR39515:SF2">
    <property type="entry name" value="HTH-TYPE TRANSCRIPTIONAL REGULATOR RV0880"/>
    <property type="match status" value="1"/>
</dbReference>
<protein>
    <submittedName>
        <fullName evidence="2">DNA-binding transcriptional regulator, MarR family</fullName>
    </submittedName>
</protein>
<keyword evidence="2" id="KW-0238">DNA-binding</keyword>
<sequence length="153" mass="16930">MDRHSALRELAPLLREISRTLLRVGPTRAGIDPLPASEADMLRLIVRSPGVSPGRLAAEMHMKPSNVSAALRHLTDLGLIVRETDPADRRTWRVLPTPRAVENARRIEDARARMLDEVLGELPPDHAEALLRAVPALQALERALRTREGGRAL</sequence>
<dbReference type="GO" id="GO:0003677">
    <property type="term" value="F:DNA binding"/>
    <property type="evidence" value="ECO:0007669"/>
    <property type="project" value="UniProtKB-KW"/>
</dbReference>
<reference evidence="3" key="1">
    <citation type="submission" date="2016-10" db="EMBL/GenBank/DDBJ databases">
        <authorList>
            <person name="Varghese N."/>
            <person name="Submissions S."/>
        </authorList>
    </citation>
    <scope>NUCLEOTIDE SEQUENCE [LARGE SCALE GENOMIC DNA]</scope>
    <source>
        <strain evidence="3">DSM 43163</strain>
    </source>
</reference>